<evidence type="ECO:0000256" key="1">
    <source>
        <dbReference type="ARBA" id="ARBA00022553"/>
    </source>
</evidence>
<feature type="domain" description="OmpR/PhoB-type" evidence="7">
    <location>
        <begin position="134"/>
        <end position="231"/>
    </location>
</feature>
<dbReference type="GO" id="GO:0000976">
    <property type="term" value="F:transcription cis-regulatory region binding"/>
    <property type="evidence" value="ECO:0007669"/>
    <property type="project" value="TreeGrafter"/>
</dbReference>
<dbReference type="PROSITE" id="PS51755">
    <property type="entry name" value="OMPR_PHOB"/>
    <property type="match status" value="1"/>
</dbReference>
<keyword evidence="4" id="KW-0238">DNA-binding</keyword>
<dbReference type="Gene3D" id="3.40.50.2300">
    <property type="match status" value="1"/>
</dbReference>
<dbReference type="PANTHER" id="PTHR48111:SF1">
    <property type="entry name" value="TWO-COMPONENT RESPONSE REGULATOR ORR33"/>
    <property type="match status" value="1"/>
</dbReference>
<evidence type="ECO:0000256" key="4">
    <source>
        <dbReference type="ARBA" id="ARBA00023125"/>
    </source>
</evidence>
<dbReference type="GO" id="GO:0006355">
    <property type="term" value="P:regulation of DNA-templated transcription"/>
    <property type="evidence" value="ECO:0007669"/>
    <property type="project" value="InterPro"/>
</dbReference>
<dbReference type="Pfam" id="PF00486">
    <property type="entry name" value="Trans_reg_C"/>
    <property type="match status" value="1"/>
</dbReference>
<comment type="caution">
    <text evidence="8">The sequence shown here is derived from an EMBL/GenBank/DDBJ whole genome shotgun (WGS) entry which is preliminary data.</text>
</comment>
<dbReference type="InterPro" id="IPR039420">
    <property type="entry name" value="WalR-like"/>
</dbReference>
<evidence type="ECO:0000259" key="7">
    <source>
        <dbReference type="PROSITE" id="PS51755"/>
    </source>
</evidence>
<protein>
    <recommendedName>
        <fullName evidence="9">Response regulator</fullName>
    </recommendedName>
</protein>
<dbReference type="SMART" id="SM00448">
    <property type="entry name" value="REC"/>
    <property type="match status" value="1"/>
</dbReference>
<dbReference type="InterPro" id="IPR001867">
    <property type="entry name" value="OmpR/PhoB-type_DNA-bd"/>
</dbReference>
<dbReference type="GO" id="GO:0005829">
    <property type="term" value="C:cytosol"/>
    <property type="evidence" value="ECO:0007669"/>
    <property type="project" value="TreeGrafter"/>
</dbReference>
<name>A0A094SJ72_9ZZZZ</name>
<dbReference type="AlphaFoldDB" id="A0A094SJ72"/>
<dbReference type="Gene3D" id="1.10.10.10">
    <property type="entry name" value="Winged helix-like DNA-binding domain superfamily/Winged helix DNA-binding domain"/>
    <property type="match status" value="1"/>
</dbReference>
<keyword evidence="3" id="KW-0805">Transcription regulation</keyword>
<dbReference type="InterPro" id="IPR011006">
    <property type="entry name" value="CheY-like_superfamily"/>
</dbReference>
<evidence type="ECO:0000313" key="8">
    <source>
        <dbReference type="EMBL" id="KGA18478.1"/>
    </source>
</evidence>
<dbReference type="SMART" id="SM00862">
    <property type="entry name" value="Trans_reg_C"/>
    <property type="match status" value="1"/>
</dbReference>
<gene>
    <name evidence="8" type="ORF">GM50_8490</name>
</gene>
<keyword evidence="5" id="KW-0804">Transcription</keyword>
<dbReference type="PANTHER" id="PTHR48111">
    <property type="entry name" value="REGULATOR OF RPOS"/>
    <property type="match status" value="1"/>
</dbReference>
<evidence type="ECO:0008006" key="9">
    <source>
        <dbReference type="Google" id="ProtNLM"/>
    </source>
</evidence>
<dbReference type="InterPro" id="IPR036388">
    <property type="entry name" value="WH-like_DNA-bd_sf"/>
</dbReference>
<organism evidence="8">
    <name type="scientific">freshwater metagenome</name>
    <dbReference type="NCBI Taxonomy" id="449393"/>
    <lineage>
        <taxon>unclassified sequences</taxon>
        <taxon>metagenomes</taxon>
        <taxon>ecological metagenomes</taxon>
    </lineage>
</organism>
<evidence type="ECO:0000256" key="3">
    <source>
        <dbReference type="ARBA" id="ARBA00023015"/>
    </source>
</evidence>
<accession>A0A094SJ72</accession>
<dbReference type="GO" id="GO:0000156">
    <property type="term" value="F:phosphorelay response regulator activity"/>
    <property type="evidence" value="ECO:0007669"/>
    <property type="project" value="TreeGrafter"/>
</dbReference>
<dbReference type="Gene3D" id="6.10.250.690">
    <property type="match status" value="1"/>
</dbReference>
<dbReference type="SUPFAM" id="SSF46894">
    <property type="entry name" value="C-terminal effector domain of the bipartite response regulators"/>
    <property type="match status" value="1"/>
</dbReference>
<keyword evidence="2" id="KW-0902">Two-component regulatory system</keyword>
<dbReference type="CDD" id="cd00383">
    <property type="entry name" value="trans_reg_C"/>
    <property type="match status" value="1"/>
</dbReference>
<sequence>MESAENQMIKVLIVDDEAGVRELLKDALKLSGFETQAAGDGMSALTLLRSYTPDIMIIDINMPLMDGFELVERLRSLGNNIPVLMLSARADRVDVTRGLTLGADDYVTKPFGLEELVLRLKAILRRSHPASGAESSLTCGPISIDDLSHTVKFNDEVVDLSPTEYRLLQVLMENKNRVLSKTILLDDVWGITFESESTVVDTYISYLRKKLHRDSFDGIKTVRGVGFVIQEPKK</sequence>
<feature type="domain" description="Response regulatory" evidence="6">
    <location>
        <begin position="10"/>
        <end position="124"/>
    </location>
</feature>
<dbReference type="SUPFAM" id="SSF52172">
    <property type="entry name" value="CheY-like"/>
    <property type="match status" value="1"/>
</dbReference>
<evidence type="ECO:0000256" key="2">
    <source>
        <dbReference type="ARBA" id="ARBA00023012"/>
    </source>
</evidence>
<keyword evidence="1" id="KW-0597">Phosphoprotein</keyword>
<reference evidence="8" key="1">
    <citation type="submission" date="2014-05" db="EMBL/GenBank/DDBJ databases">
        <title>Key roles for freshwater Actinobacteria revealed by deep metagenomic sequencing.</title>
        <authorList>
            <person name="Ghai R."/>
            <person name="Mizuno C.M."/>
            <person name="Picazo A."/>
            <person name="Camacho A."/>
            <person name="Rodriguez-Valera F."/>
        </authorList>
    </citation>
    <scope>NUCLEOTIDE SEQUENCE</scope>
</reference>
<dbReference type="FunFam" id="1.10.10.10:FF:000005">
    <property type="entry name" value="Two-component system response regulator"/>
    <property type="match status" value="1"/>
</dbReference>
<evidence type="ECO:0000259" key="6">
    <source>
        <dbReference type="PROSITE" id="PS50110"/>
    </source>
</evidence>
<evidence type="ECO:0000256" key="5">
    <source>
        <dbReference type="ARBA" id="ARBA00023163"/>
    </source>
</evidence>
<proteinExistence type="predicted"/>
<dbReference type="EMBL" id="JNSK01000024">
    <property type="protein sequence ID" value="KGA18478.1"/>
    <property type="molecule type" value="Genomic_DNA"/>
</dbReference>
<dbReference type="InterPro" id="IPR016032">
    <property type="entry name" value="Sig_transdc_resp-reg_C-effctor"/>
</dbReference>
<dbReference type="GO" id="GO:0032993">
    <property type="term" value="C:protein-DNA complex"/>
    <property type="evidence" value="ECO:0007669"/>
    <property type="project" value="TreeGrafter"/>
</dbReference>
<dbReference type="PROSITE" id="PS50110">
    <property type="entry name" value="RESPONSE_REGULATORY"/>
    <property type="match status" value="1"/>
</dbReference>
<dbReference type="Pfam" id="PF00072">
    <property type="entry name" value="Response_reg"/>
    <property type="match status" value="1"/>
</dbReference>
<dbReference type="InterPro" id="IPR001789">
    <property type="entry name" value="Sig_transdc_resp-reg_receiver"/>
</dbReference>